<keyword evidence="7" id="KW-1185">Reference proteome</keyword>
<reference evidence="7" key="1">
    <citation type="journal article" date="2015" name="PLoS Genet.">
        <title>Genome Sequence and Transcriptome Analyses of Chrysochromulina tobin: Metabolic Tools for Enhanced Algal Fitness in the Prominent Order Prymnesiales (Haptophyceae).</title>
        <authorList>
            <person name="Hovde B.T."/>
            <person name="Deodato C.R."/>
            <person name="Hunsperger H.M."/>
            <person name="Ryken S.A."/>
            <person name="Yost W."/>
            <person name="Jha R.K."/>
            <person name="Patterson J."/>
            <person name="Monnat R.J. Jr."/>
            <person name="Barlow S.B."/>
            <person name="Starkenburg S.R."/>
            <person name="Cattolico R.A."/>
        </authorList>
    </citation>
    <scope>NUCLEOTIDE SEQUENCE</scope>
    <source>
        <strain evidence="7">CCMP291</strain>
    </source>
</reference>
<dbReference type="Pfam" id="PF00076">
    <property type="entry name" value="RRM_1"/>
    <property type="match status" value="2"/>
</dbReference>
<proteinExistence type="predicted"/>
<gene>
    <name evidence="6" type="ORF">Ctob_004393</name>
</gene>
<name>A0A0M0JP67_9EUKA</name>
<dbReference type="Proteomes" id="UP000037460">
    <property type="component" value="Unassembled WGS sequence"/>
</dbReference>
<dbReference type="InterPro" id="IPR000504">
    <property type="entry name" value="RRM_dom"/>
</dbReference>
<feature type="region of interest" description="Disordered" evidence="4">
    <location>
        <begin position="103"/>
        <end position="207"/>
    </location>
</feature>
<evidence type="ECO:0000259" key="5">
    <source>
        <dbReference type="PROSITE" id="PS50102"/>
    </source>
</evidence>
<dbReference type="EMBL" id="JWZX01002573">
    <property type="protein sequence ID" value="KOO28396.1"/>
    <property type="molecule type" value="Genomic_DNA"/>
</dbReference>
<dbReference type="SMART" id="SM00360">
    <property type="entry name" value="RRM"/>
    <property type="match status" value="2"/>
</dbReference>
<dbReference type="OrthoDB" id="1875751at2759"/>
<feature type="compositionally biased region" description="Gly residues" evidence="4">
    <location>
        <begin position="171"/>
        <end position="207"/>
    </location>
</feature>
<dbReference type="PROSITE" id="PS50102">
    <property type="entry name" value="RRM"/>
    <property type="match status" value="2"/>
</dbReference>
<sequence>MLATSSLADDAAFTLVSGSAGRKVDATEMGKVFVGGLSRETTTDGLRLYFERFGEICDCVVMKDRSTGAPRGFGFVTYTSQTVADRVVHHRHVIDGKEVEAKPAVPRESETLATQRSVLPPPLQPGMGRTMPGFAPPNLASQNGGAQGTTPSFGGGQGSFGAPPQRTGAPPNGGGGGLLGGSGGGRGGGRGSGAMHGSSQFGGSGGGANAEFPTNKIFVGGLSHDTSENDFVGYFSLFGPVIDCVIMCDPHTRKPRGFGFITFDNTAAVDRACVNKFHELNGKFVEVKRAIPQERMNEAEGVGDGMSLSGFAVGKGSGGRGRGGPMGGFPSGGGVPMGASPTGAAFSNGGRGGGLRAVDYSQSGLDAALSTANSVLASLAEPPQDVPHRSETQSTTLPSASLPVALPAAQLPGAQLPGAQLPINSLPSSGALLPGFFH</sequence>
<accession>A0A0M0JP67</accession>
<dbReference type="PROSITE" id="PS50890">
    <property type="entry name" value="PUA"/>
    <property type="match status" value="1"/>
</dbReference>
<comment type="caution">
    <text evidence="6">The sequence shown here is derived from an EMBL/GenBank/DDBJ whole genome shotgun (WGS) entry which is preliminary data.</text>
</comment>
<evidence type="ECO:0000313" key="6">
    <source>
        <dbReference type="EMBL" id="KOO28396.1"/>
    </source>
</evidence>
<evidence type="ECO:0000313" key="7">
    <source>
        <dbReference type="Proteomes" id="UP000037460"/>
    </source>
</evidence>
<feature type="compositionally biased region" description="Polar residues" evidence="4">
    <location>
        <begin position="139"/>
        <end position="152"/>
    </location>
</feature>
<keyword evidence="2 3" id="KW-0694">RNA-binding</keyword>
<dbReference type="PANTHER" id="PTHR48032">
    <property type="entry name" value="RNA-BINDING PROTEIN MUSASHI HOMOLOG RBP6"/>
    <property type="match status" value="1"/>
</dbReference>
<dbReference type="InterPro" id="IPR012677">
    <property type="entry name" value="Nucleotide-bd_a/b_plait_sf"/>
</dbReference>
<protein>
    <recommendedName>
        <fullName evidence="5">RRM domain-containing protein</fullName>
    </recommendedName>
</protein>
<dbReference type="InterPro" id="IPR035979">
    <property type="entry name" value="RBD_domain_sf"/>
</dbReference>
<dbReference type="AlphaFoldDB" id="A0A0M0JP67"/>
<dbReference type="Gene3D" id="3.30.70.330">
    <property type="match status" value="2"/>
</dbReference>
<dbReference type="PANTHER" id="PTHR48032:SF6">
    <property type="entry name" value="RNA-BINDING (RRM_RBD_RNP MOTIFS) FAMILY PROTEIN"/>
    <property type="match status" value="1"/>
</dbReference>
<evidence type="ECO:0000256" key="2">
    <source>
        <dbReference type="ARBA" id="ARBA00022884"/>
    </source>
</evidence>
<organism evidence="6 7">
    <name type="scientific">Chrysochromulina tobinii</name>
    <dbReference type="NCBI Taxonomy" id="1460289"/>
    <lineage>
        <taxon>Eukaryota</taxon>
        <taxon>Haptista</taxon>
        <taxon>Haptophyta</taxon>
        <taxon>Prymnesiophyceae</taxon>
        <taxon>Prymnesiales</taxon>
        <taxon>Chrysochromulinaceae</taxon>
        <taxon>Chrysochromulina</taxon>
    </lineage>
</organism>
<dbReference type="GO" id="GO:0003729">
    <property type="term" value="F:mRNA binding"/>
    <property type="evidence" value="ECO:0007669"/>
    <property type="project" value="TreeGrafter"/>
</dbReference>
<feature type="domain" description="RRM" evidence="5">
    <location>
        <begin position="215"/>
        <end position="292"/>
    </location>
</feature>
<keyword evidence="1" id="KW-0677">Repeat</keyword>
<evidence type="ECO:0000256" key="3">
    <source>
        <dbReference type="PROSITE-ProRule" id="PRU00176"/>
    </source>
</evidence>
<feature type="domain" description="RRM" evidence="5">
    <location>
        <begin position="30"/>
        <end position="106"/>
    </location>
</feature>
<dbReference type="CDD" id="cd12325">
    <property type="entry name" value="RRM1_hnRNPA_hnRNPD_like"/>
    <property type="match status" value="1"/>
</dbReference>
<evidence type="ECO:0000256" key="4">
    <source>
        <dbReference type="SAM" id="MobiDB-lite"/>
    </source>
</evidence>
<dbReference type="SUPFAM" id="SSF54928">
    <property type="entry name" value="RNA-binding domain, RBD"/>
    <property type="match status" value="2"/>
</dbReference>
<dbReference type="GO" id="GO:0006417">
    <property type="term" value="P:regulation of translation"/>
    <property type="evidence" value="ECO:0007669"/>
    <property type="project" value="TreeGrafter"/>
</dbReference>
<evidence type="ECO:0000256" key="1">
    <source>
        <dbReference type="ARBA" id="ARBA00022737"/>
    </source>
</evidence>